<comment type="caution">
    <text evidence="1">The sequence shown here is derived from an EMBL/GenBank/DDBJ whole genome shotgun (WGS) entry which is preliminary data.</text>
</comment>
<dbReference type="Proteomes" id="UP000827986">
    <property type="component" value="Unassembled WGS sequence"/>
</dbReference>
<organism evidence="1 2">
    <name type="scientific">Mauremys mutica</name>
    <name type="common">yellowpond turtle</name>
    <dbReference type="NCBI Taxonomy" id="74926"/>
    <lineage>
        <taxon>Eukaryota</taxon>
        <taxon>Metazoa</taxon>
        <taxon>Chordata</taxon>
        <taxon>Craniata</taxon>
        <taxon>Vertebrata</taxon>
        <taxon>Euteleostomi</taxon>
        <taxon>Archelosauria</taxon>
        <taxon>Testudinata</taxon>
        <taxon>Testudines</taxon>
        <taxon>Cryptodira</taxon>
        <taxon>Durocryptodira</taxon>
        <taxon>Testudinoidea</taxon>
        <taxon>Geoemydidae</taxon>
        <taxon>Geoemydinae</taxon>
        <taxon>Mauremys</taxon>
    </lineage>
</organism>
<reference evidence="1" key="1">
    <citation type="submission" date="2021-09" db="EMBL/GenBank/DDBJ databases">
        <title>The genome of Mauremys mutica provides insights into the evolution of semi-aquatic lifestyle.</title>
        <authorList>
            <person name="Gong S."/>
            <person name="Gao Y."/>
        </authorList>
    </citation>
    <scope>NUCLEOTIDE SEQUENCE</scope>
    <source>
        <strain evidence="1">MM-2020</strain>
        <tissue evidence="1">Muscle</tissue>
    </source>
</reference>
<name>A0A9D4APP9_9SAUR</name>
<sequence length="120" mass="13962">MQSTWISYKIPQSRKVSSEDTFQTQFRLSLMLEWSLERKTSGYILSSLSIVGKKRSHRICSSVEVCRLSPSDQKGLGLSQVPPFLHITPDLHYSNEITVRPIVLKLHQKLFFFCHCLFWC</sequence>
<dbReference type="AlphaFoldDB" id="A0A9D4APP9"/>
<evidence type="ECO:0000313" key="2">
    <source>
        <dbReference type="Proteomes" id="UP000827986"/>
    </source>
</evidence>
<proteinExistence type="predicted"/>
<evidence type="ECO:0000313" key="1">
    <source>
        <dbReference type="EMBL" id="KAH1166153.1"/>
    </source>
</evidence>
<keyword evidence="2" id="KW-1185">Reference proteome</keyword>
<gene>
    <name evidence="1" type="ORF">KIL84_015325</name>
</gene>
<protein>
    <submittedName>
        <fullName evidence="1">Uncharacterized protein</fullName>
    </submittedName>
</protein>
<accession>A0A9D4APP9</accession>
<dbReference type="EMBL" id="JAHDVG010000487">
    <property type="protein sequence ID" value="KAH1166153.1"/>
    <property type="molecule type" value="Genomic_DNA"/>
</dbReference>